<gene>
    <name evidence="3" type="ORF">SAMN05216323_106510</name>
</gene>
<dbReference type="InterPro" id="IPR036291">
    <property type="entry name" value="NAD(P)-bd_dom_sf"/>
</dbReference>
<accession>A0A1G6QRV8</accession>
<dbReference type="PRINTS" id="PR00080">
    <property type="entry name" value="SDRFAMILY"/>
</dbReference>
<evidence type="ECO:0000256" key="2">
    <source>
        <dbReference type="RuleBase" id="RU000363"/>
    </source>
</evidence>
<protein>
    <submittedName>
        <fullName evidence="3">3-oxoacyl-[acyl-carrier protein] reductase</fullName>
    </submittedName>
</protein>
<dbReference type="CDD" id="cd05233">
    <property type="entry name" value="SDR_c"/>
    <property type="match status" value="1"/>
</dbReference>
<sequence>MNNRVAIVTGSTKGIGRAIAYKLAQNGNTVIVTGRDTLLGEEVVSEIRNKGGEAHFFRVDLSILTEVESFCHAILNQFDRLDILVNNAGISGHMGPIISTPLSQLSSVFRVNVESIFLMCQKLIPLMEKGNHGRIINISSIAYRLNPANSGTYNMSKAALNALTQTLAKEIGPLGITVNAIAPGLILTERIQNERLPGLAQKAGISIQDMQLELTKGTSTRQLTTPEDIASMVTFLSSLEAGSITGEIINISAGV</sequence>
<dbReference type="Pfam" id="PF00106">
    <property type="entry name" value="adh_short"/>
    <property type="match status" value="1"/>
</dbReference>
<dbReference type="RefSeq" id="WP_170830134.1">
    <property type="nucleotide sequence ID" value="NZ_FMYP01000065.1"/>
</dbReference>
<dbReference type="Gene3D" id="3.40.50.720">
    <property type="entry name" value="NAD(P)-binding Rossmann-like Domain"/>
    <property type="match status" value="1"/>
</dbReference>
<dbReference type="STRING" id="1640674.SAMN05216323_106510"/>
<dbReference type="PRINTS" id="PR00081">
    <property type="entry name" value="GDHRDH"/>
</dbReference>
<evidence type="ECO:0000313" key="3">
    <source>
        <dbReference type="EMBL" id="SDC95099.1"/>
    </source>
</evidence>
<dbReference type="InterPro" id="IPR050259">
    <property type="entry name" value="SDR"/>
</dbReference>
<dbReference type="GO" id="GO:0032787">
    <property type="term" value="P:monocarboxylic acid metabolic process"/>
    <property type="evidence" value="ECO:0007669"/>
    <property type="project" value="UniProtKB-ARBA"/>
</dbReference>
<evidence type="ECO:0000256" key="1">
    <source>
        <dbReference type="ARBA" id="ARBA00006484"/>
    </source>
</evidence>
<name>A0A1G6QRV8_9BACT</name>
<comment type="similarity">
    <text evidence="1 2">Belongs to the short-chain dehydrogenases/reductases (SDR) family.</text>
</comment>
<reference evidence="3 4" key="1">
    <citation type="submission" date="2016-09" db="EMBL/GenBank/DDBJ databases">
        <authorList>
            <person name="Capua I."/>
            <person name="De Benedictis P."/>
            <person name="Joannis T."/>
            <person name="Lombin L.H."/>
            <person name="Cattoli G."/>
        </authorList>
    </citation>
    <scope>NUCLEOTIDE SEQUENCE [LARGE SCALE GENOMIC DNA]</scope>
    <source>
        <strain evidence="3 4">A7P-90m</strain>
    </source>
</reference>
<keyword evidence="4" id="KW-1185">Reference proteome</keyword>
<dbReference type="PANTHER" id="PTHR42879:SF2">
    <property type="entry name" value="3-OXOACYL-[ACYL-CARRIER-PROTEIN] REDUCTASE FABG"/>
    <property type="match status" value="1"/>
</dbReference>
<dbReference type="PANTHER" id="PTHR42879">
    <property type="entry name" value="3-OXOACYL-(ACYL-CARRIER-PROTEIN) REDUCTASE"/>
    <property type="match status" value="1"/>
</dbReference>
<organism evidence="3 4">
    <name type="scientific">Williamwhitmania taraxaci</name>
    <dbReference type="NCBI Taxonomy" id="1640674"/>
    <lineage>
        <taxon>Bacteria</taxon>
        <taxon>Pseudomonadati</taxon>
        <taxon>Bacteroidota</taxon>
        <taxon>Bacteroidia</taxon>
        <taxon>Bacteroidales</taxon>
        <taxon>Williamwhitmaniaceae</taxon>
        <taxon>Williamwhitmania</taxon>
    </lineage>
</organism>
<dbReference type="EMBL" id="FMYP01000065">
    <property type="protein sequence ID" value="SDC95099.1"/>
    <property type="molecule type" value="Genomic_DNA"/>
</dbReference>
<dbReference type="FunFam" id="3.40.50.720:FF:000084">
    <property type="entry name" value="Short-chain dehydrogenase reductase"/>
    <property type="match status" value="1"/>
</dbReference>
<dbReference type="SUPFAM" id="SSF51735">
    <property type="entry name" value="NAD(P)-binding Rossmann-fold domains"/>
    <property type="match status" value="1"/>
</dbReference>
<proteinExistence type="inferred from homology"/>
<dbReference type="PROSITE" id="PS00061">
    <property type="entry name" value="ADH_SHORT"/>
    <property type="match status" value="1"/>
</dbReference>
<dbReference type="Proteomes" id="UP000199452">
    <property type="component" value="Unassembled WGS sequence"/>
</dbReference>
<evidence type="ECO:0000313" key="4">
    <source>
        <dbReference type="Proteomes" id="UP000199452"/>
    </source>
</evidence>
<dbReference type="InterPro" id="IPR002347">
    <property type="entry name" value="SDR_fam"/>
</dbReference>
<dbReference type="AlphaFoldDB" id="A0A1G6QRV8"/>
<dbReference type="InterPro" id="IPR020904">
    <property type="entry name" value="Sc_DH/Rdtase_CS"/>
</dbReference>